<reference evidence="8 9" key="1">
    <citation type="submission" date="2019-01" db="EMBL/GenBank/DDBJ databases">
        <title>Sequencing of cultivated peanut Arachis hypogaea provides insights into genome evolution and oil improvement.</title>
        <authorList>
            <person name="Chen X."/>
        </authorList>
    </citation>
    <scope>NUCLEOTIDE SEQUENCE [LARGE SCALE GENOMIC DNA]</scope>
    <source>
        <strain evidence="9">cv. Fuhuasheng</strain>
        <tissue evidence="8">Leaves</tissue>
    </source>
</reference>
<dbReference type="GO" id="GO:0005777">
    <property type="term" value="C:peroxisome"/>
    <property type="evidence" value="ECO:0007669"/>
    <property type="project" value="TreeGrafter"/>
</dbReference>
<dbReference type="EMBL" id="SDMP01000011">
    <property type="protein sequence ID" value="RYR27606.1"/>
    <property type="molecule type" value="Genomic_DNA"/>
</dbReference>
<dbReference type="PANTHER" id="PTHR43466">
    <property type="entry name" value="2-OXO-4-HYDROXY-4-CARBOXY-5-UREIDOIMIDAZOLINE DECARBOXYLASE-RELATED"/>
    <property type="match status" value="1"/>
</dbReference>
<evidence type="ECO:0000259" key="7">
    <source>
        <dbReference type="Pfam" id="PF09349"/>
    </source>
</evidence>
<keyword evidence="5" id="KW-0210">Decarboxylase</keyword>
<comment type="catalytic activity">
    <reaction evidence="1">
        <text>5-hydroxy-2-oxo-4-ureido-2,5-dihydro-1H-imidazole-5-carboxylate + H(+) = (S)-allantoin + CO2</text>
        <dbReference type="Rhea" id="RHEA:26301"/>
        <dbReference type="ChEBI" id="CHEBI:15378"/>
        <dbReference type="ChEBI" id="CHEBI:15678"/>
        <dbReference type="ChEBI" id="CHEBI:16526"/>
        <dbReference type="ChEBI" id="CHEBI:58639"/>
        <dbReference type="EC" id="4.1.1.97"/>
    </reaction>
</comment>
<name>A0A445AMD3_ARAHY</name>
<evidence type="ECO:0000256" key="6">
    <source>
        <dbReference type="ARBA" id="ARBA00023239"/>
    </source>
</evidence>
<dbReference type="Gene3D" id="1.10.3330.10">
    <property type="entry name" value="Oxo-4-hydroxy-4-carboxy-5-ureidoimidazoline decarboxylase"/>
    <property type="match status" value="1"/>
</dbReference>
<dbReference type="Proteomes" id="UP000289738">
    <property type="component" value="Chromosome B01"/>
</dbReference>
<evidence type="ECO:0000256" key="3">
    <source>
        <dbReference type="ARBA" id="ARBA00012257"/>
    </source>
</evidence>
<accession>A0A445AMD3</accession>
<evidence type="ECO:0000256" key="4">
    <source>
        <dbReference type="ARBA" id="ARBA00022631"/>
    </source>
</evidence>
<dbReference type="GO" id="GO:0006144">
    <property type="term" value="P:purine nucleobase metabolic process"/>
    <property type="evidence" value="ECO:0007669"/>
    <property type="project" value="UniProtKB-KW"/>
</dbReference>
<dbReference type="STRING" id="3818.A0A445AMD3"/>
<evidence type="ECO:0000313" key="9">
    <source>
        <dbReference type="Proteomes" id="UP000289738"/>
    </source>
</evidence>
<comment type="caution">
    <text evidence="8">The sequence shown here is derived from an EMBL/GenBank/DDBJ whole genome shotgun (WGS) entry which is preliminary data.</text>
</comment>
<dbReference type="InterPro" id="IPR018020">
    <property type="entry name" value="OHCU_decarboxylase"/>
</dbReference>
<keyword evidence="9" id="KW-1185">Reference proteome</keyword>
<evidence type="ECO:0000256" key="2">
    <source>
        <dbReference type="ARBA" id="ARBA00004754"/>
    </source>
</evidence>
<dbReference type="Pfam" id="PF09349">
    <property type="entry name" value="OHCU_decarbox"/>
    <property type="match status" value="1"/>
</dbReference>
<gene>
    <name evidence="8" type="ORF">Ahy_B01g051625</name>
</gene>
<evidence type="ECO:0000256" key="1">
    <source>
        <dbReference type="ARBA" id="ARBA00001163"/>
    </source>
</evidence>
<dbReference type="PANTHER" id="PTHR43466:SF1">
    <property type="entry name" value="2-OXO-4-HYDROXY-4-CARBOXY-5-UREIDOIMIDAZOLINE DECARBOXYLASE-RELATED"/>
    <property type="match status" value="1"/>
</dbReference>
<keyword evidence="4" id="KW-0659">Purine metabolism</keyword>
<proteinExistence type="predicted"/>
<dbReference type="SUPFAM" id="SSF158694">
    <property type="entry name" value="UraD-Like"/>
    <property type="match status" value="1"/>
</dbReference>
<evidence type="ECO:0000313" key="8">
    <source>
        <dbReference type="EMBL" id="RYR27606.1"/>
    </source>
</evidence>
<protein>
    <recommendedName>
        <fullName evidence="3">2-oxo-4-hydroxy-4-carboxy-5-ureidoimidazoline decarboxylase</fullName>
        <ecNumber evidence="3">4.1.1.97</ecNumber>
    </recommendedName>
</protein>
<dbReference type="AlphaFoldDB" id="A0A445AMD3"/>
<evidence type="ECO:0000256" key="5">
    <source>
        <dbReference type="ARBA" id="ARBA00022793"/>
    </source>
</evidence>
<dbReference type="InterPro" id="IPR036778">
    <property type="entry name" value="OHCU_decarboxylase_sf"/>
</dbReference>
<dbReference type="GO" id="GO:0051997">
    <property type="term" value="F:2-oxo-4-hydroxy-4-carboxy-5-ureidoimidazoline decarboxylase activity"/>
    <property type="evidence" value="ECO:0007669"/>
    <property type="project" value="UniProtKB-EC"/>
</dbReference>
<organism evidence="8 9">
    <name type="scientific">Arachis hypogaea</name>
    <name type="common">Peanut</name>
    <dbReference type="NCBI Taxonomy" id="3818"/>
    <lineage>
        <taxon>Eukaryota</taxon>
        <taxon>Viridiplantae</taxon>
        <taxon>Streptophyta</taxon>
        <taxon>Embryophyta</taxon>
        <taxon>Tracheophyta</taxon>
        <taxon>Spermatophyta</taxon>
        <taxon>Magnoliopsida</taxon>
        <taxon>eudicotyledons</taxon>
        <taxon>Gunneridae</taxon>
        <taxon>Pentapetalae</taxon>
        <taxon>rosids</taxon>
        <taxon>fabids</taxon>
        <taxon>Fabales</taxon>
        <taxon>Fabaceae</taxon>
        <taxon>Papilionoideae</taxon>
        <taxon>50 kb inversion clade</taxon>
        <taxon>dalbergioids sensu lato</taxon>
        <taxon>Dalbergieae</taxon>
        <taxon>Pterocarpus clade</taxon>
        <taxon>Arachis</taxon>
    </lineage>
</organism>
<keyword evidence="6" id="KW-0456">Lyase</keyword>
<feature type="domain" description="Oxo-4-hydroxy-4-carboxy-5-ureidoimidazoline decarboxylase" evidence="7">
    <location>
        <begin position="73"/>
        <end position="117"/>
    </location>
</feature>
<comment type="pathway">
    <text evidence="2">Purine metabolism; urate degradation; (S)-allantoin from urate: step 3/3.</text>
</comment>
<dbReference type="EC" id="4.1.1.97" evidence="3"/>
<sequence length="249" mass="27998">MKTEDFSSCCASTTFANKMALASPFSSLEHAITVARDIWSRKLNVRSWLEALSGRSCSNEYLKTANEATMQGSRYEEKFGYVFVTFVAGRTSADILAELKMRCNNSHGVELEIASKEELKYIERAIIELLSKKSVQTTDEGDVSVEYSGEIVVDTLDGADTDSEDDLDAISSGGYDISRDVELNRVPEEDNETVNTQHREDVIHAAKRGFDLNKMTWFGDDLSDPLSRHCSAFLTEYFWPGQYDVDEKF</sequence>
<dbReference type="GO" id="GO:0019628">
    <property type="term" value="P:urate catabolic process"/>
    <property type="evidence" value="ECO:0007669"/>
    <property type="project" value="TreeGrafter"/>
</dbReference>